<keyword evidence="5 8" id="KW-1133">Transmembrane helix</keyword>
<name>A0A9N8EBH2_9STRA</name>
<comment type="caution">
    <text evidence="9">The sequence shown here is derived from an EMBL/GenBank/DDBJ whole genome shotgun (WGS) entry which is preliminary data.</text>
</comment>
<reference evidence="9" key="1">
    <citation type="submission" date="2020-06" db="EMBL/GenBank/DDBJ databases">
        <authorList>
            <consortium name="Plant Systems Biology data submission"/>
        </authorList>
    </citation>
    <scope>NUCLEOTIDE SEQUENCE</scope>
    <source>
        <strain evidence="9">D6</strain>
    </source>
</reference>
<keyword evidence="4 8" id="KW-0812">Transmembrane</keyword>
<evidence type="ECO:0000256" key="4">
    <source>
        <dbReference type="ARBA" id="ARBA00022692"/>
    </source>
</evidence>
<feature type="region of interest" description="Disordered" evidence="7">
    <location>
        <begin position="549"/>
        <end position="585"/>
    </location>
</feature>
<evidence type="ECO:0000256" key="3">
    <source>
        <dbReference type="ARBA" id="ARBA00022475"/>
    </source>
</evidence>
<dbReference type="InterPro" id="IPR003841">
    <property type="entry name" value="Na/Pi_transpt"/>
</dbReference>
<dbReference type="OrthoDB" id="67833at2759"/>
<sequence>MADNNTPITEPLKKEEENKGSVHYGDADFDAEVVMDATWGEVCQICCVHTGEEWLKIGLGVGLICFFLYFFLFGLELLGNSAKVMGGCRAGELFGDETNPIAGLMVGILATVLLQSSSTTTSIVVSLIGSAISVQQGIYMIMGANIGTSVTNTIVAMGQMGDGDQLERAFAGATVHDLFNFLSVIILLPVEVVTGYLNHLTAAMVKGAETEKGDKWEGPVKKLVSPLGKKVIIANKKLIKDVANGVQDCKDYYPLKCEDGVVSYKTCDTGLISCDKKTNDCPAFFDVDASQSDDQVAGGVCFFISIVILFVCLIGLVAILQKMLLGVSTRIIYKATNVNGYLGILIGAGITIIVQSSSITTSALTPLVGVGVLRLEQMLPLTLGANIGTTMTALMAAMVTEGTGALQVALAHLFFNITGIIIWYPIPFMRRVPLAGARALGRGTRLWRGFPVLYIFVVFVVIPAIFLGLSALYEQGTKGWTTLGVFFTLVLIGSLLYLGFWCKFREGRRRMGDCFRLRERRRETMDTLPDDMEFLKARVSALIDHTGMPDEEAEVPVVTDDESPMEKMDSARFSSSDDIDNEIQT</sequence>
<feature type="transmembrane region" description="Helical" evidence="8">
    <location>
        <begin position="178"/>
        <end position="197"/>
    </location>
</feature>
<evidence type="ECO:0000256" key="5">
    <source>
        <dbReference type="ARBA" id="ARBA00022989"/>
    </source>
</evidence>
<dbReference type="AlphaFoldDB" id="A0A9N8EBH2"/>
<accession>A0A9N8EBH2</accession>
<evidence type="ECO:0000256" key="8">
    <source>
        <dbReference type="SAM" id="Phobius"/>
    </source>
</evidence>
<evidence type="ECO:0000256" key="6">
    <source>
        <dbReference type="ARBA" id="ARBA00023136"/>
    </source>
</evidence>
<dbReference type="GO" id="GO:0005436">
    <property type="term" value="F:sodium:phosphate symporter activity"/>
    <property type="evidence" value="ECO:0007669"/>
    <property type="project" value="InterPro"/>
</dbReference>
<feature type="transmembrane region" description="Helical" evidence="8">
    <location>
        <begin position="54"/>
        <end position="75"/>
    </location>
</feature>
<comment type="subcellular location">
    <subcellularLocation>
        <location evidence="1">Cell membrane</location>
        <topology evidence="1">Multi-pass membrane protein</topology>
    </subcellularLocation>
</comment>
<dbReference type="NCBIfam" id="NF037997">
    <property type="entry name" value="Na_Pi_symport"/>
    <property type="match status" value="1"/>
</dbReference>
<keyword evidence="3" id="KW-1003">Cell membrane</keyword>
<keyword evidence="10" id="KW-1185">Reference proteome</keyword>
<organism evidence="9 10">
    <name type="scientific">Seminavis robusta</name>
    <dbReference type="NCBI Taxonomy" id="568900"/>
    <lineage>
        <taxon>Eukaryota</taxon>
        <taxon>Sar</taxon>
        <taxon>Stramenopiles</taxon>
        <taxon>Ochrophyta</taxon>
        <taxon>Bacillariophyta</taxon>
        <taxon>Bacillariophyceae</taxon>
        <taxon>Bacillariophycidae</taxon>
        <taxon>Naviculales</taxon>
        <taxon>Naviculaceae</taxon>
        <taxon>Seminavis</taxon>
    </lineage>
</organism>
<dbReference type="Pfam" id="PF02690">
    <property type="entry name" value="Na_Pi_cotrans"/>
    <property type="match status" value="2"/>
</dbReference>
<feature type="transmembrane region" description="Helical" evidence="8">
    <location>
        <begin position="300"/>
        <end position="320"/>
    </location>
</feature>
<evidence type="ECO:0000256" key="1">
    <source>
        <dbReference type="ARBA" id="ARBA00004651"/>
    </source>
</evidence>
<dbReference type="PANTHER" id="PTHR10010">
    <property type="entry name" value="SOLUTE CARRIER FAMILY 34 SODIUM PHOSPHATE , MEMBER 2-RELATED"/>
    <property type="match status" value="1"/>
</dbReference>
<dbReference type="GO" id="GO:0005886">
    <property type="term" value="C:plasma membrane"/>
    <property type="evidence" value="ECO:0007669"/>
    <property type="project" value="UniProtKB-SubCell"/>
</dbReference>
<feature type="compositionally biased region" description="Acidic residues" evidence="7">
    <location>
        <begin position="549"/>
        <end position="563"/>
    </location>
</feature>
<feature type="transmembrane region" description="Helical" evidence="8">
    <location>
        <begin position="405"/>
        <end position="426"/>
    </location>
</feature>
<dbReference type="EMBL" id="CAICTM010000708">
    <property type="protein sequence ID" value="CAB9515344.1"/>
    <property type="molecule type" value="Genomic_DNA"/>
</dbReference>
<feature type="transmembrane region" description="Helical" evidence="8">
    <location>
        <begin position="446"/>
        <end position="473"/>
    </location>
</feature>
<evidence type="ECO:0000256" key="2">
    <source>
        <dbReference type="ARBA" id="ARBA00005808"/>
    </source>
</evidence>
<evidence type="ECO:0000313" key="9">
    <source>
        <dbReference type="EMBL" id="CAB9515344.1"/>
    </source>
</evidence>
<dbReference type="GO" id="GO:0044341">
    <property type="term" value="P:sodium-dependent phosphate transport"/>
    <property type="evidence" value="ECO:0007669"/>
    <property type="project" value="InterPro"/>
</dbReference>
<evidence type="ECO:0000256" key="7">
    <source>
        <dbReference type="SAM" id="MobiDB-lite"/>
    </source>
</evidence>
<dbReference type="Proteomes" id="UP001153069">
    <property type="component" value="Unassembled WGS sequence"/>
</dbReference>
<keyword evidence="6 8" id="KW-0472">Membrane</keyword>
<proteinExistence type="inferred from homology"/>
<dbReference type="PANTHER" id="PTHR10010:SF46">
    <property type="entry name" value="SODIUM-DEPENDENT PHOSPHATE TRANSPORT PROTEIN 2B"/>
    <property type="match status" value="1"/>
</dbReference>
<protein>
    <submittedName>
        <fullName evidence="9">Sodium-dependent phosphate transport protein 2B</fullName>
    </submittedName>
</protein>
<comment type="similarity">
    <text evidence="2">Belongs to the SLC34A transporter family.</text>
</comment>
<gene>
    <name evidence="9" type="ORF">SEMRO_709_G190880.1</name>
</gene>
<feature type="transmembrane region" description="Helical" evidence="8">
    <location>
        <begin position="479"/>
        <end position="501"/>
    </location>
</feature>
<evidence type="ECO:0000313" key="10">
    <source>
        <dbReference type="Proteomes" id="UP001153069"/>
    </source>
</evidence>
<feature type="transmembrane region" description="Helical" evidence="8">
    <location>
        <begin position="340"/>
        <end position="367"/>
    </location>
</feature>